<dbReference type="GO" id="GO:0005524">
    <property type="term" value="F:ATP binding"/>
    <property type="evidence" value="ECO:0007669"/>
    <property type="project" value="UniProtKB-KW"/>
</dbReference>
<dbReference type="EMBL" id="BAAAHQ010000011">
    <property type="protein sequence ID" value="GAA0926470.1"/>
    <property type="molecule type" value="Genomic_DNA"/>
</dbReference>
<keyword evidence="2 7" id="KW-0812">Transmembrane</keyword>
<comment type="subcellular location">
    <subcellularLocation>
        <location evidence="1">Cell membrane</location>
        <topology evidence="1">Multi-pass membrane protein</topology>
    </subcellularLocation>
</comment>
<comment type="caution">
    <text evidence="10">The sequence shown here is derived from an EMBL/GenBank/DDBJ whole genome shotgun (WGS) entry which is preliminary data.</text>
</comment>
<sequence>MRAGDRLVVETVRRGGPWPGVLAVTTLAGAAGELALPYVMGRAVDALVTAQPGAVSWLIGCAGVTAVVALCESFGVWARGASGAHAAARLRRGILRHVLGVGQAMTRRFPAGELVTRAGLNAEETARAPEAVAGTLGLLVPTLGALVALTLIDPLLTLALGVGLVLILLVLRSFLRVTTTMAGDYQQVQGEIAARLLDALEGARTIASAGTGAEEARRILGPLPRLRAHGLRMWRANATAGVQAGLVVPLLEVAVLAVGGFLLAAGELTVGELYAAARYAVLGAALSTSLGYLGGLARARSAAGRLADVLAVPSGPHGGRALPAGSGTVEFRGVSAPGLSVGDLVIPGGTVTAVVGRSGSGKSLLSALAARLAEPDRGTVLLDGVPLAELDRAALRRAVSCAFERPVLVGDTIGEAIGLGLDDDSGVPAAARAARADTFIRRLPDGYATSLALTPLSGGERQRIGLARAFARGERLLVLDDATSSLDTITERQVGRALTAESHGRTRLVVAHRLATAARADLVVWLEDGVVRAQGPHHELWADPCYRAVFGVEES</sequence>
<dbReference type="PANTHER" id="PTHR43394">
    <property type="entry name" value="ATP-DEPENDENT PERMEASE MDL1, MITOCHONDRIAL"/>
    <property type="match status" value="1"/>
</dbReference>
<evidence type="ECO:0000256" key="2">
    <source>
        <dbReference type="ARBA" id="ARBA00022692"/>
    </source>
</evidence>
<feature type="domain" description="ABC transmembrane type-1" evidence="9">
    <location>
        <begin position="21"/>
        <end position="299"/>
    </location>
</feature>
<dbReference type="RefSeq" id="WP_343950298.1">
    <property type="nucleotide sequence ID" value="NZ_BAAAHQ010000011.1"/>
</dbReference>
<dbReference type="InterPro" id="IPR011527">
    <property type="entry name" value="ABC1_TM_dom"/>
</dbReference>
<feature type="transmembrane region" description="Helical" evidence="7">
    <location>
        <begin position="158"/>
        <end position="175"/>
    </location>
</feature>
<reference evidence="10 11" key="1">
    <citation type="journal article" date="2019" name="Int. J. Syst. Evol. Microbiol.">
        <title>The Global Catalogue of Microorganisms (GCM) 10K type strain sequencing project: providing services to taxonomists for standard genome sequencing and annotation.</title>
        <authorList>
            <consortium name="The Broad Institute Genomics Platform"/>
            <consortium name="The Broad Institute Genome Sequencing Center for Infectious Disease"/>
            <person name="Wu L."/>
            <person name="Ma J."/>
        </authorList>
    </citation>
    <scope>NUCLEOTIDE SEQUENCE [LARGE SCALE GENOMIC DNA]</scope>
    <source>
        <strain evidence="10 11">JCM 11136</strain>
    </source>
</reference>
<dbReference type="SMART" id="SM00382">
    <property type="entry name" value="AAA"/>
    <property type="match status" value="1"/>
</dbReference>
<dbReference type="InterPro" id="IPR039421">
    <property type="entry name" value="Type_1_exporter"/>
</dbReference>
<keyword evidence="5 7" id="KW-1133">Transmembrane helix</keyword>
<evidence type="ECO:0000259" key="9">
    <source>
        <dbReference type="PROSITE" id="PS50929"/>
    </source>
</evidence>
<dbReference type="SUPFAM" id="SSF90123">
    <property type="entry name" value="ABC transporter transmembrane region"/>
    <property type="match status" value="1"/>
</dbReference>
<dbReference type="InterPro" id="IPR003593">
    <property type="entry name" value="AAA+_ATPase"/>
</dbReference>
<dbReference type="InterPro" id="IPR036640">
    <property type="entry name" value="ABC1_TM_sf"/>
</dbReference>
<feature type="transmembrane region" description="Helical" evidence="7">
    <location>
        <begin position="21"/>
        <end position="40"/>
    </location>
</feature>
<keyword evidence="3" id="KW-0547">Nucleotide-binding</keyword>
<dbReference type="Gene3D" id="1.20.1560.10">
    <property type="entry name" value="ABC transporter type 1, transmembrane domain"/>
    <property type="match status" value="1"/>
</dbReference>
<evidence type="ECO:0000256" key="3">
    <source>
        <dbReference type="ARBA" id="ARBA00022741"/>
    </source>
</evidence>
<evidence type="ECO:0000256" key="5">
    <source>
        <dbReference type="ARBA" id="ARBA00022989"/>
    </source>
</evidence>
<feature type="transmembrane region" description="Helical" evidence="7">
    <location>
        <begin position="242"/>
        <end position="264"/>
    </location>
</feature>
<gene>
    <name evidence="10" type="ORF">GCM10009560_28450</name>
</gene>
<dbReference type="PROSITE" id="PS00211">
    <property type="entry name" value="ABC_TRANSPORTER_1"/>
    <property type="match status" value="1"/>
</dbReference>
<dbReference type="Pfam" id="PF00664">
    <property type="entry name" value="ABC_membrane"/>
    <property type="match status" value="1"/>
</dbReference>
<dbReference type="SUPFAM" id="SSF52540">
    <property type="entry name" value="P-loop containing nucleoside triphosphate hydrolases"/>
    <property type="match status" value="1"/>
</dbReference>
<dbReference type="Gene3D" id="3.40.50.300">
    <property type="entry name" value="P-loop containing nucleotide triphosphate hydrolases"/>
    <property type="match status" value="1"/>
</dbReference>
<evidence type="ECO:0000313" key="11">
    <source>
        <dbReference type="Proteomes" id="UP001501578"/>
    </source>
</evidence>
<feature type="domain" description="ABC transporter" evidence="8">
    <location>
        <begin position="324"/>
        <end position="553"/>
    </location>
</feature>
<evidence type="ECO:0000256" key="7">
    <source>
        <dbReference type="SAM" id="Phobius"/>
    </source>
</evidence>
<evidence type="ECO:0000256" key="6">
    <source>
        <dbReference type="ARBA" id="ARBA00023136"/>
    </source>
</evidence>
<dbReference type="Pfam" id="PF00005">
    <property type="entry name" value="ABC_tran"/>
    <property type="match status" value="1"/>
</dbReference>
<feature type="transmembrane region" description="Helical" evidence="7">
    <location>
        <begin position="276"/>
        <end position="297"/>
    </location>
</feature>
<name>A0ABN1PDR3_9ACTN</name>
<feature type="transmembrane region" description="Helical" evidence="7">
    <location>
        <begin position="52"/>
        <end position="71"/>
    </location>
</feature>
<keyword evidence="4 10" id="KW-0067">ATP-binding</keyword>
<dbReference type="Proteomes" id="UP001501578">
    <property type="component" value="Unassembled WGS sequence"/>
</dbReference>
<dbReference type="InterPro" id="IPR017871">
    <property type="entry name" value="ABC_transporter-like_CS"/>
</dbReference>
<dbReference type="PROSITE" id="PS50929">
    <property type="entry name" value="ABC_TM1F"/>
    <property type="match status" value="1"/>
</dbReference>
<evidence type="ECO:0000313" key="10">
    <source>
        <dbReference type="EMBL" id="GAA0926470.1"/>
    </source>
</evidence>
<dbReference type="PROSITE" id="PS50893">
    <property type="entry name" value="ABC_TRANSPORTER_2"/>
    <property type="match status" value="1"/>
</dbReference>
<evidence type="ECO:0000256" key="1">
    <source>
        <dbReference type="ARBA" id="ARBA00004651"/>
    </source>
</evidence>
<evidence type="ECO:0000256" key="4">
    <source>
        <dbReference type="ARBA" id="ARBA00022840"/>
    </source>
</evidence>
<dbReference type="InterPro" id="IPR003439">
    <property type="entry name" value="ABC_transporter-like_ATP-bd"/>
</dbReference>
<organism evidence="10 11">
    <name type="scientific">Nonomuraea longicatena</name>
    <dbReference type="NCBI Taxonomy" id="83682"/>
    <lineage>
        <taxon>Bacteria</taxon>
        <taxon>Bacillati</taxon>
        <taxon>Actinomycetota</taxon>
        <taxon>Actinomycetes</taxon>
        <taxon>Streptosporangiales</taxon>
        <taxon>Streptosporangiaceae</taxon>
        <taxon>Nonomuraea</taxon>
    </lineage>
</organism>
<feature type="transmembrane region" description="Helical" evidence="7">
    <location>
        <begin position="131"/>
        <end position="152"/>
    </location>
</feature>
<proteinExistence type="predicted"/>
<keyword evidence="6 7" id="KW-0472">Membrane</keyword>
<keyword evidence="11" id="KW-1185">Reference proteome</keyword>
<dbReference type="InterPro" id="IPR027417">
    <property type="entry name" value="P-loop_NTPase"/>
</dbReference>
<dbReference type="PANTHER" id="PTHR43394:SF1">
    <property type="entry name" value="ATP-BINDING CASSETTE SUB-FAMILY B MEMBER 10, MITOCHONDRIAL"/>
    <property type="match status" value="1"/>
</dbReference>
<evidence type="ECO:0000259" key="8">
    <source>
        <dbReference type="PROSITE" id="PS50893"/>
    </source>
</evidence>
<protein>
    <submittedName>
        <fullName evidence="10">ABC transporter ATP-binding protein</fullName>
    </submittedName>
</protein>
<accession>A0ABN1PDR3</accession>